<dbReference type="InterPro" id="IPR029032">
    <property type="entry name" value="AhpD-like"/>
</dbReference>
<dbReference type="SUPFAM" id="SSF69118">
    <property type="entry name" value="AhpD-like"/>
    <property type="match status" value="1"/>
</dbReference>
<proteinExistence type="predicted"/>
<gene>
    <name evidence="1" type="ORF">O0S08_30530</name>
</gene>
<organism evidence="1 2">
    <name type="scientific">Nannocystis punicea</name>
    <dbReference type="NCBI Taxonomy" id="2995304"/>
    <lineage>
        <taxon>Bacteria</taxon>
        <taxon>Pseudomonadati</taxon>
        <taxon>Myxococcota</taxon>
        <taxon>Polyangia</taxon>
        <taxon>Nannocystales</taxon>
        <taxon>Nannocystaceae</taxon>
        <taxon>Nannocystis</taxon>
    </lineage>
</organism>
<dbReference type="RefSeq" id="WP_269032872.1">
    <property type="nucleotide sequence ID" value="NZ_CP114040.1"/>
</dbReference>
<protein>
    <recommendedName>
        <fullName evidence="3">Peroxidase</fullName>
    </recommendedName>
</protein>
<evidence type="ECO:0000313" key="2">
    <source>
        <dbReference type="Proteomes" id="UP001164459"/>
    </source>
</evidence>
<name>A0ABY7GUH5_9BACT</name>
<reference evidence="1" key="1">
    <citation type="submission" date="2022-11" db="EMBL/GenBank/DDBJ databases">
        <title>Minimal conservation of predation-associated metabolite biosynthetic gene clusters underscores biosynthetic potential of Myxococcota including descriptions for ten novel species: Archangium lansinium sp. nov., Myxococcus landrumus sp. nov., Nannocystis bai.</title>
        <authorList>
            <person name="Ahearne A."/>
            <person name="Stevens C."/>
            <person name="Dowd S."/>
        </authorList>
    </citation>
    <scope>NUCLEOTIDE SEQUENCE</scope>
    <source>
        <strain evidence="1">Fl3</strain>
    </source>
</reference>
<dbReference type="Gene3D" id="1.20.1290.10">
    <property type="entry name" value="AhpD-like"/>
    <property type="match status" value="1"/>
</dbReference>
<evidence type="ECO:0000313" key="1">
    <source>
        <dbReference type="EMBL" id="WAS90545.1"/>
    </source>
</evidence>
<keyword evidence="2" id="KW-1185">Reference proteome</keyword>
<dbReference type="Proteomes" id="UP001164459">
    <property type="component" value="Chromosome"/>
</dbReference>
<accession>A0ABY7GUH5</accession>
<sequence>MIDVAVALTRDSKALGKPEIEGLRAHGFDDVAIHQIVQITALFNYYNRLVDGLGGEFEPEWGEDPLAPGRKR</sequence>
<dbReference type="EMBL" id="CP114040">
    <property type="protein sequence ID" value="WAS90545.1"/>
    <property type="molecule type" value="Genomic_DNA"/>
</dbReference>
<evidence type="ECO:0008006" key="3">
    <source>
        <dbReference type="Google" id="ProtNLM"/>
    </source>
</evidence>